<sequence>MGVRFFLFFMRYCFFYLPLLILPFTVLAQIPEVKTFNAYNRDYATDWIAFSNSLDKDDMISQFIDYAQGQPAWVDRFSRERFYLGNYISLVDFDADEEDEIVYQGPLFGESQVFEIYKRKDDKTFDLIFSSQQGVITSEWNGEQLSRLYVRDWGCCMEEHITSVVFEVQMEQGQLKFQRSFQFVSHFLETKPKAYFKSPIAFQTLNESYTLRVTPEIVKEGLFVDLDPEKGNVLSHYPKGTEGIALAEKVDKTGRIWWYVLIDTSNQYTKSNIYLGSIEGDGYVSGWMSSRYLQILESN</sequence>
<accession>A0AAN5AJ17</accession>
<name>A0AAN5AJ17_9BACT</name>
<gene>
    <name evidence="1" type="ORF">PEDI_09960</name>
</gene>
<organism evidence="1 2">
    <name type="scientific">Persicobacter diffluens</name>
    <dbReference type="NCBI Taxonomy" id="981"/>
    <lineage>
        <taxon>Bacteria</taxon>
        <taxon>Pseudomonadati</taxon>
        <taxon>Bacteroidota</taxon>
        <taxon>Cytophagia</taxon>
        <taxon>Cytophagales</taxon>
        <taxon>Persicobacteraceae</taxon>
        <taxon>Persicobacter</taxon>
    </lineage>
</organism>
<evidence type="ECO:0000313" key="2">
    <source>
        <dbReference type="Proteomes" id="UP001310022"/>
    </source>
</evidence>
<reference evidence="1 2" key="1">
    <citation type="submission" date="2021-12" db="EMBL/GenBank/DDBJ databases">
        <title>Genome sequencing of bacteria with rrn-lacking chromosome and rrn-plasmid.</title>
        <authorList>
            <person name="Anda M."/>
            <person name="Iwasaki W."/>
        </authorList>
    </citation>
    <scope>NUCLEOTIDE SEQUENCE [LARGE SCALE GENOMIC DNA]</scope>
    <source>
        <strain evidence="1 2">NBRC 15940</strain>
    </source>
</reference>
<keyword evidence="2" id="KW-1185">Reference proteome</keyword>
<dbReference type="EMBL" id="BQKE01000001">
    <property type="protein sequence ID" value="GJM60444.1"/>
    <property type="molecule type" value="Genomic_DNA"/>
</dbReference>
<comment type="caution">
    <text evidence="1">The sequence shown here is derived from an EMBL/GenBank/DDBJ whole genome shotgun (WGS) entry which is preliminary data.</text>
</comment>
<dbReference type="Proteomes" id="UP001310022">
    <property type="component" value="Unassembled WGS sequence"/>
</dbReference>
<evidence type="ECO:0000313" key="1">
    <source>
        <dbReference type="EMBL" id="GJM60444.1"/>
    </source>
</evidence>
<proteinExistence type="predicted"/>
<protein>
    <submittedName>
        <fullName evidence="1">Uncharacterized protein</fullName>
    </submittedName>
</protein>
<dbReference type="AlphaFoldDB" id="A0AAN5AJ17"/>